<evidence type="ECO:0000313" key="3">
    <source>
        <dbReference type="EMBL" id="NNI78742.1"/>
    </source>
</evidence>
<dbReference type="EMBL" id="JANJHC010000016">
    <property type="protein sequence ID" value="MDA5623488.1"/>
    <property type="molecule type" value="Genomic_DNA"/>
</dbReference>
<name>A0A849CGU7_PASMD</name>
<dbReference type="Proteomes" id="UP001145481">
    <property type="component" value="Unassembled WGS sequence"/>
</dbReference>
<reference evidence="3 4" key="1">
    <citation type="journal article" date="2018" name="Front. Microbiol.">
        <title>Genetic and Phylogenetic Characteristics of Pasteurella multocida Isolates From Different Host Species.</title>
        <authorList>
            <person name="Peng Z."/>
            <person name="Liang W."/>
            <person name="Wang F."/>
            <person name="Xu Z."/>
            <person name="Xie Z."/>
            <person name="Lian Z."/>
            <person name="Hua L."/>
            <person name="Zhou R."/>
            <person name="Chen H."/>
            <person name="Wu B."/>
        </authorList>
    </citation>
    <scope>NUCLEOTIDE SEQUENCE [LARGE SCALE GENOMIC DNA]</scope>
    <source>
        <strain evidence="3 4">HNA06</strain>
    </source>
</reference>
<proteinExistence type="predicted"/>
<dbReference type="Proteomes" id="UP000540079">
    <property type="component" value="Unassembled WGS sequence"/>
</dbReference>
<evidence type="ECO:0000256" key="1">
    <source>
        <dbReference type="SAM" id="Phobius"/>
    </source>
</evidence>
<dbReference type="Pfam" id="PF10011">
    <property type="entry name" value="DUF2254"/>
    <property type="match status" value="1"/>
</dbReference>
<protein>
    <submittedName>
        <fullName evidence="3">DUF2254 domain-containing protein</fullName>
    </submittedName>
</protein>
<dbReference type="AlphaFoldDB" id="A0A849CGU7"/>
<comment type="caution">
    <text evidence="3">The sequence shown here is derived from an EMBL/GenBank/DDBJ whole genome shotgun (WGS) entry which is preliminary data.</text>
</comment>
<keyword evidence="1" id="KW-1133">Transmembrane helix</keyword>
<sequence length="417" mass="46281">MLYQWLLVLKKPSNKLWVSAASWALLTVIFVLSLRLGARTLEVASLPDIKQETLESLLNVIASSMLAVTTFSLSIMVAAFASASNGATPRATDLVMGDSTTRTAITSFICAFIYAIIAKTALGMAFYAQNGRFILFISTVAVLLYLIITLIRWVYTLSQLGRLGNTLEKIEQVTGNALQQYRHCPQMNAVSTRQLSSVAKKIEARKSGYLTHIDMQGLQKKAQALEGYIHIYVRPGELISPDTVICALETEQDVEEEILRQYFVLAKGRTYEQDPNWGFIVLSEAAQRALSPAVNDPGTAINIMAIMMNLFVQEPEPQSEADVVEYDRLSIAQLDCAEWIRDAFAPISRDGAGILEVNVVMQKVLASIWRNVPEKAVSNAALLMAEQALARAEQALVLQAEREQLREKHNQLFHSVR</sequence>
<feature type="transmembrane region" description="Helical" evidence="1">
    <location>
        <begin position="16"/>
        <end position="36"/>
    </location>
</feature>
<evidence type="ECO:0000313" key="4">
    <source>
        <dbReference type="Proteomes" id="UP000540079"/>
    </source>
</evidence>
<accession>A0A849CGU7</accession>
<dbReference type="InterPro" id="IPR018723">
    <property type="entry name" value="DUF2254_membrane"/>
</dbReference>
<dbReference type="EMBL" id="PPVL01000003">
    <property type="protein sequence ID" value="NNI78742.1"/>
    <property type="molecule type" value="Genomic_DNA"/>
</dbReference>
<feature type="transmembrane region" description="Helical" evidence="1">
    <location>
        <begin position="103"/>
        <end position="126"/>
    </location>
</feature>
<organism evidence="3 4">
    <name type="scientific">Pasteurella multocida</name>
    <dbReference type="NCBI Taxonomy" id="747"/>
    <lineage>
        <taxon>Bacteria</taxon>
        <taxon>Pseudomonadati</taxon>
        <taxon>Pseudomonadota</taxon>
        <taxon>Gammaproteobacteria</taxon>
        <taxon>Pasteurellales</taxon>
        <taxon>Pasteurellaceae</taxon>
        <taxon>Pasteurella</taxon>
    </lineage>
</organism>
<feature type="transmembrane region" description="Helical" evidence="1">
    <location>
        <begin position="133"/>
        <end position="155"/>
    </location>
</feature>
<reference evidence="2" key="2">
    <citation type="submission" date="2022-07" db="EMBL/GenBank/DDBJ databases">
        <title>Genome-based characterization of novel serogroup A variants of Pasteurella multocida.</title>
        <authorList>
            <person name="Prajapati A."/>
            <person name="Yogisharadhya R."/>
            <person name="Mohanty N."/>
            <person name="Chanda M."/>
            <person name="Mendem S.K."/>
            <person name="Siddaramappa S."/>
            <person name="Shivachandra S.B."/>
        </authorList>
    </citation>
    <scope>NUCLEOTIDE SEQUENCE</scope>
    <source>
        <strain evidence="2">NIVEDIPm19</strain>
    </source>
</reference>
<keyword evidence="1" id="KW-0472">Membrane</keyword>
<keyword evidence="1" id="KW-0812">Transmembrane</keyword>
<feature type="transmembrane region" description="Helical" evidence="1">
    <location>
        <begin position="57"/>
        <end position="83"/>
    </location>
</feature>
<dbReference type="RefSeq" id="WP_014325710.1">
    <property type="nucleotide sequence ID" value="NZ_CP015558.1"/>
</dbReference>
<gene>
    <name evidence="3" type="ORF">C2800_04800</name>
    <name evidence="2" type="ORF">NM948_08045</name>
</gene>
<evidence type="ECO:0000313" key="2">
    <source>
        <dbReference type="EMBL" id="MDA5623488.1"/>
    </source>
</evidence>